<dbReference type="AlphaFoldDB" id="A0A0P0Y0S1"/>
<name>A0A0P0Y0S1_ORYSJ</name>
<reference evidence="2" key="1">
    <citation type="journal article" date="2005" name="Nature">
        <title>The map-based sequence of the rice genome.</title>
        <authorList>
            <consortium name="International rice genome sequencing project (IRGSP)"/>
            <person name="Matsumoto T."/>
            <person name="Wu J."/>
            <person name="Kanamori H."/>
            <person name="Katayose Y."/>
            <person name="Fujisawa M."/>
            <person name="Namiki N."/>
            <person name="Mizuno H."/>
            <person name="Yamamoto K."/>
            <person name="Antonio B.A."/>
            <person name="Baba T."/>
            <person name="Sakata K."/>
            <person name="Nagamura Y."/>
            <person name="Aoki H."/>
            <person name="Arikawa K."/>
            <person name="Arita K."/>
            <person name="Bito T."/>
            <person name="Chiden Y."/>
            <person name="Fujitsuka N."/>
            <person name="Fukunaka R."/>
            <person name="Hamada M."/>
            <person name="Harada C."/>
            <person name="Hayashi A."/>
            <person name="Hijishita S."/>
            <person name="Honda M."/>
            <person name="Hosokawa S."/>
            <person name="Ichikawa Y."/>
            <person name="Idonuma A."/>
            <person name="Iijima M."/>
            <person name="Ikeda M."/>
            <person name="Ikeno M."/>
            <person name="Ito K."/>
            <person name="Ito S."/>
            <person name="Ito T."/>
            <person name="Ito Y."/>
            <person name="Ito Y."/>
            <person name="Iwabuchi A."/>
            <person name="Kamiya K."/>
            <person name="Karasawa W."/>
            <person name="Kurita K."/>
            <person name="Katagiri S."/>
            <person name="Kikuta A."/>
            <person name="Kobayashi H."/>
            <person name="Kobayashi N."/>
            <person name="Machita K."/>
            <person name="Maehara T."/>
            <person name="Masukawa M."/>
            <person name="Mizubayashi T."/>
            <person name="Mukai Y."/>
            <person name="Nagasaki H."/>
            <person name="Nagata Y."/>
            <person name="Naito S."/>
            <person name="Nakashima M."/>
            <person name="Nakama Y."/>
            <person name="Nakamichi Y."/>
            <person name="Nakamura M."/>
            <person name="Meguro A."/>
            <person name="Negishi M."/>
            <person name="Ohta I."/>
            <person name="Ohta T."/>
            <person name="Okamoto M."/>
            <person name="Ono N."/>
            <person name="Saji S."/>
            <person name="Sakaguchi M."/>
            <person name="Sakai K."/>
            <person name="Shibata M."/>
            <person name="Shimokawa T."/>
            <person name="Song J."/>
            <person name="Takazaki Y."/>
            <person name="Terasawa K."/>
            <person name="Tsugane M."/>
            <person name="Tsuji K."/>
            <person name="Ueda S."/>
            <person name="Waki K."/>
            <person name="Yamagata H."/>
            <person name="Yamamoto M."/>
            <person name="Yamamoto S."/>
            <person name="Yamane H."/>
            <person name="Yoshiki S."/>
            <person name="Yoshihara R."/>
            <person name="Yukawa K."/>
            <person name="Zhong H."/>
            <person name="Yano M."/>
            <person name="Yuan Q."/>
            <person name="Ouyang S."/>
            <person name="Liu J."/>
            <person name="Jones K.M."/>
            <person name="Gansberger K."/>
            <person name="Moffat K."/>
            <person name="Hill J."/>
            <person name="Bera J."/>
            <person name="Fadrosh D."/>
            <person name="Jin S."/>
            <person name="Johri S."/>
            <person name="Kim M."/>
            <person name="Overton L."/>
            <person name="Reardon M."/>
            <person name="Tsitrin T."/>
            <person name="Vuong H."/>
            <person name="Weaver B."/>
            <person name="Ciecko A."/>
            <person name="Tallon L."/>
            <person name="Jackson J."/>
            <person name="Pai G."/>
            <person name="Aken S.V."/>
            <person name="Utterback T."/>
            <person name="Reidmuller S."/>
            <person name="Feldblyum T."/>
            <person name="Hsiao J."/>
            <person name="Zismann V."/>
            <person name="Iobst S."/>
            <person name="de Vazeille A.R."/>
            <person name="Buell C.R."/>
            <person name="Ying K."/>
            <person name="Li Y."/>
            <person name="Lu T."/>
            <person name="Huang Y."/>
            <person name="Zhao Q."/>
            <person name="Feng Q."/>
            <person name="Zhang L."/>
            <person name="Zhu J."/>
            <person name="Weng Q."/>
            <person name="Mu J."/>
            <person name="Lu Y."/>
            <person name="Fan D."/>
            <person name="Liu Y."/>
            <person name="Guan J."/>
            <person name="Zhang Y."/>
            <person name="Yu S."/>
            <person name="Liu X."/>
            <person name="Zhang Y."/>
            <person name="Hong G."/>
            <person name="Han B."/>
            <person name="Choisne N."/>
            <person name="Demange N."/>
            <person name="Orjeda G."/>
            <person name="Samain S."/>
            <person name="Cattolico L."/>
            <person name="Pelletier E."/>
            <person name="Couloux A."/>
            <person name="Segurens B."/>
            <person name="Wincker P."/>
            <person name="D'Hont A."/>
            <person name="Scarpelli C."/>
            <person name="Weissenbach J."/>
            <person name="Salanoubat M."/>
            <person name="Quetier F."/>
            <person name="Yu Y."/>
            <person name="Kim H.R."/>
            <person name="Rambo T."/>
            <person name="Currie J."/>
            <person name="Collura K."/>
            <person name="Luo M."/>
            <person name="Yang T."/>
            <person name="Ammiraju J.S.S."/>
            <person name="Engler F."/>
            <person name="Soderlund C."/>
            <person name="Wing R.A."/>
            <person name="Palmer L.E."/>
            <person name="de la Bastide M."/>
            <person name="Spiegel L."/>
            <person name="Nascimento L."/>
            <person name="Zutavern T."/>
            <person name="O'Shaughnessy A."/>
            <person name="Dike S."/>
            <person name="Dedhia N."/>
            <person name="Preston R."/>
            <person name="Balija V."/>
            <person name="McCombie W.R."/>
            <person name="Chow T."/>
            <person name="Chen H."/>
            <person name="Chung M."/>
            <person name="Chen C."/>
            <person name="Shaw J."/>
            <person name="Wu H."/>
            <person name="Hsiao K."/>
            <person name="Chao Y."/>
            <person name="Chu M."/>
            <person name="Cheng C."/>
            <person name="Hour A."/>
            <person name="Lee P."/>
            <person name="Lin S."/>
            <person name="Lin Y."/>
            <person name="Liou J."/>
            <person name="Liu S."/>
            <person name="Hsing Y."/>
            <person name="Raghuvanshi S."/>
            <person name="Mohanty A."/>
            <person name="Bharti A.K."/>
            <person name="Gaur A."/>
            <person name="Gupta V."/>
            <person name="Kumar D."/>
            <person name="Ravi V."/>
            <person name="Vij S."/>
            <person name="Kapur A."/>
            <person name="Khurana P."/>
            <person name="Khurana P."/>
            <person name="Khurana J.P."/>
            <person name="Tyagi A.K."/>
            <person name="Gaikwad K."/>
            <person name="Singh A."/>
            <person name="Dalal V."/>
            <person name="Srivastava S."/>
            <person name="Dixit A."/>
            <person name="Pal A.K."/>
            <person name="Ghazi I.A."/>
            <person name="Yadav M."/>
            <person name="Pandit A."/>
            <person name="Bhargava A."/>
            <person name="Sureshbabu K."/>
            <person name="Batra K."/>
            <person name="Sharma T.R."/>
            <person name="Mohapatra T."/>
            <person name="Singh N.K."/>
            <person name="Messing J."/>
            <person name="Nelson A.B."/>
            <person name="Fuks G."/>
            <person name="Kavchok S."/>
            <person name="Keizer G."/>
            <person name="Linton E."/>
            <person name="Llaca V."/>
            <person name="Song R."/>
            <person name="Tanyolac B."/>
            <person name="Young S."/>
            <person name="Ho-Il K."/>
            <person name="Hahn J.H."/>
            <person name="Sangsakoo G."/>
            <person name="Vanavichit A."/>
            <person name="de Mattos Luiz.A.T."/>
            <person name="Zimmer P.D."/>
            <person name="Malone G."/>
            <person name="Dellagostin O."/>
            <person name="de Oliveira A.C."/>
            <person name="Bevan M."/>
            <person name="Bancroft I."/>
            <person name="Minx P."/>
            <person name="Cordum H."/>
            <person name="Wilson R."/>
            <person name="Cheng Z."/>
            <person name="Jin W."/>
            <person name="Jiang J."/>
            <person name="Leong S.A."/>
            <person name="Iwama H."/>
            <person name="Gojobori T."/>
            <person name="Itoh T."/>
            <person name="Niimura Y."/>
            <person name="Fujii Y."/>
            <person name="Habara T."/>
            <person name="Sakai H."/>
            <person name="Sato Y."/>
            <person name="Wilson G."/>
            <person name="Kumar K."/>
            <person name="McCouch S."/>
            <person name="Juretic N."/>
            <person name="Hoen D."/>
            <person name="Wright S."/>
            <person name="Bruskiewich R."/>
            <person name="Bureau T."/>
            <person name="Miyao A."/>
            <person name="Hirochika H."/>
            <person name="Nishikawa T."/>
            <person name="Kadowaki K."/>
            <person name="Sugiura M."/>
            <person name="Burr B."/>
            <person name="Sasaki T."/>
        </authorList>
    </citation>
    <scope>NUCLEOTIDE SEQUENCE [LARGE SCALE GENOMIC DNA]</scope>
    <source>
        <strain evidence="2">cv. Nipponbare</strain>
    </source>
</reference>
<evidence type="ECO:0000313" key="2">
    <source>
        <dbReference type="Proteomes" id="UP000059680"/>
    </source>
</evidence>
<dbReference type="InParanoid" id="A0A0P0Y0S1"/>
<protein>
    <submittedName>
        <fullName evidence="1">Os11g0203400 protein</fullName>
    </submittedName>
</protein>
<reference evidence="1 2" key="3">
    <citation type="journal article" date="2013" name="Rice">
        <title>Improvement of the Oryza sativa Nipponbare reference genome using next generation sequence and optical map data.</title>
        <authorList>
            <person name="Kawahara Y."/>
            <person name="de la Bastide M."/>
            <person name="Hamilton J.P."/>
            <person name="Kanamori H."/>
            <person name="McCombie W.R."/>
            <person name="Ouyang S."/>
            <person name="Schwartz D.C."/>
            <person name="Tanaka T."/>
            <person name="Wu J."/>
            <person name="Zhou S."/>
            <person name="Childs K.L."/>
            <person name="Davidson R.M."/>
            <person name="Lin H."/>
            <person name="Quesada-Ocampo L."/>
            <person name="Vaillancourt B."/>
            <person name="Sakai H."/>
            <person name="Lee S.S."/>
            <person name="Kim J."/>
            <person name="Numa H."/>
            <person name="Itoh T."/>
            <person name="Buell C.R."/>
            <person name="Matsumoto T."/>
        </authorList>
    </citation>
    <scope>NUCLEOTIDE SEQUENCE [LARGE SCALE GENOMIC DNA]</scope>
    <source>
        <strain evidence="2">cv. Nipponbare</strain>
    </source>
</reference>
<evidence type="ECO:0000313" key="1">
    <source>
        <dbReference type="EMBL" id="BAT13107.1"/>
    </source>
</evidence>
<reference evidence="1 2" key="2">
    <citation type="journal article" date="2013" name="Plant Cell Physiol.">
        <title>Rice Annotation Project Database (RAP-DB): an integrative and interactive database for rice genomics.</title>
        <authorList>
            <person name="Sakai H."/>
            <person name="Lee S.S."/>
            <person name="Tanaka T."/>
            <person name="Numa H."/>
            <person name="Kim J."/>
            <person name="Kawahara Y."/>
            <person name="Wakimoto H."/>
            <person name="Yang C.C."/>
            <person name="Iwamoto M."/>
            <person name="Abe T."/>
            <person name="Yamada Y."/>
            <person name="Muto A."/>
            <person name="Inokuchi H."/>
            <person name="Ikemura T."/>
            <person name="Matsumoto T."/>
            <person name="Sasaki T."/>
            <person name="Itoh T."/>
        </authorList>
    </citation>
    <scope>NUCLEOTIDE SEQUENCE [LARGE SCALE GENOMIC DNA]</scope>
    <source>
        <strain evidence="2">cv. Nipponbare</strain>
    </source>
</reference>
<dbReference type="PaxDb" id="39947-A0A0P0Y0S1"/>
<accession>A0A0P0Y0S1</accession>
<sequence>MPTSPVTTTLDALAQPDITILRWPSLLHPVLLRDDRVLASPTLCAPRSRLSLARVHHRR</sequence>
<keyword evidence="2" id="KW-1185">Reference proteome</keyword>
<dbReference type="EMBL" id="AP014967">
    <property type="protein sequence ID" value="BAT13107.1"/>
    <property type="molecule type" value="Genomic_DNA"/>
</dbReference>
<dbReference type="Proteomes" id="UP000059680">
    <property type="component" value="Chromosome 11"/>
</dbReference>
<dbReference type="Gramene" id="Os11t0203400-01">
    <property type="protein sequence ID" value="Os11t0203400-01"/>
    <property type="gene ID" value="Os11g0203400"/>
</dbReference>
<organism evidence="1 2">
    <name type="scientific">Oryza sativa subsp. japonica</name>
    <name type="common">Rice</name>
    <dbReference type="NCBI Taxonomy" id="39947"/>
    <lineage>
        <taxon>Eukaryota</taxon>
        <taxon>Viridiplantae</taxon>
        <taxon>Streptophyta</taxon>
        <taxon>Embryophyta</taxon>
        <taxon>Tracheophyta</taxon>
        <taxon>Spermatophyta</taxon>
        <taxon>Magnoliopsida</taxon>
        <taxon>Liliopsida</taxon>
        <taxon>Poales</taxon>
        <taxon>Poaceae</taxon>
        <taxon>BOP clade</taxon>
        <taxon>Oryzoideae</taxon>
        <taxon>Oryzeae</taxon>
        <taxon>Oryzinae</taxon>
        <taxon>Oryza</taxon>
        <taxon>Oryza sativa</taxon>
    </lineage>
</organism>
<proteinExistence type="predicted"/>
<gene>
    <name evidence="1" type="ordered locus">Os11g0203400</name>
    <name evidence="1" type="ORF">OSNPB_110203400</name>
</gene>